<evidence type="ECO:0000313" key="1">
    <source>
        <dbReference type="EMBL" id="PSH60529.1"/>
    </source>
</evidence>
<dbReference type="AlphaFoldDB" id="A0A2P7B228"/>
<organism evidence="1 2">
    <name type="scientific">Phyllobacterium endophyticum</name>
    <dbReference type="NCBI Taxonomy" id="1149773"/>
    <lineage>
        <taxon>Bacteria</taxon>
        <taxon>Pseudomonadati</taxon>
        <taxon>Pseudomonadota</taxon>
        <taxon>Alphaproteobacteria</taxon>
        <taxon>Hyphomicrobiales</taxon>
        <taxon>Phyllobacteriaceae</taxon>
        <taxon>Phyllobacterium</taxon>
    </lineage>
</organism>
<keyword evidence="2" id="KW-1185">Reference proteome</keyword>
<evidence type="ECO:0000313" key="2">
    <source>
        <dbReference type="Proteomes" id="UP000241158"/>
    </source>
</evidence>
<dbReference type="Proteomes" id="UP000241158">
    <property type="component" value="Unassembled WGS sequence"/>
</dbReference>
<sequence>MWTEGVAALAKLGFSTDGSQGNYRTTFESPGPESFRKVADFLLTALYQVHDASFESTIIVNMAHDRQRKIETCDNLPSG</sequence>
<protein>
    <submittedName>
        <fullName evidence="1">Uncharacterized protein</fullName>
    </submittedName>
</protein>
<proteinExistence type="predicted"/>
<name>A0A2P7B228_9HYPH</name>
<comment type="caution">
    <text evidence="1">The sequence shown here is derived from an EMBL/GenBank/DDBJ whole genome shotgun (WGS) entry which is preliminary data.</text>
</comment>
<dbReference type="EMBL" id="PGGN01000001">
    <property type="protein sequence ID" value="PSH60529.1"/>
    <property type="molecule type" value="Genomic_DNA"/>
</dbReference>
<reference evidence="2" key="1">
    <citation type="submission" date="2017-11" db="EMBL/GenBank/DDBJ databases">
        <authorList>
            <person name="Kuznetsova I."/>
            <person name="Sazanova A."/>
            <person name="Chirak E."/>
            <person name="Safronova V."/>
            <person name="Willems A."/>
        </authorList>
    </citation>
    <scope>NUCLEOTIDE SEQUENCE [LARGE SCALE GENOMIC DNA]</scope>
    <source>
        <strain evidence="2">PEPV15</strain>
    </source>
</reference>
<accession>A0A2P7B228</accession>
<gene>
    <name evidence="1" type="ORF">CU100_07630</name>
</gene>